<feature type="compositionally biased region" description="Basic and acidic residues" evidence="5">
    <location>
        <begin position="345"/>
        <end position="354"/>
    </location>
</feature>
<evidence type="ECO:0000313" key="8">
    <source>
        <dbReference type="EMBL" id="NJB72609.1"/>
    </source>
</evidence>
<dbReference type="GO" id="GO:0009279">
    <property type="term" value="C:cell outer membrane"/>
    <property type="evidence" value="ECO:0007669"/>
    <property type="project" value="UniProtKB-SubCell"/>
</dbReference>
<reference evidence="8 9" key="1">
    <citation type="submission" date="2020-03" db="EMBL/GenBank/DDBJ databases">
        <title>Genomic Encyclopedia of Type Strains, Phase IV (KMG-IV): sequencing the most valuable type-strain genomes for metagenomic binning, comparative biology and taxonomic classification.</title>
        <authorList>
            <person name="Goeker M."/>
        </authorList>
    </citation>
    <scope>NUCLEOTIDE SEQUENCE [LARGE SCALE GENOMIC DNA]</scope>
    <source>
        <strain evidence="8 9">DSM 29762</strain>
    </source>
</reference>
<feature type="region of interest" description="Disordered" evidence="5">
    <location>
        <begin position="331"/>
        <end position="354"/>
    </location>
</feature>
<dbReference type="PRINTS" id="PR01023">
    <property type="entry name" value="NAFLGMOTY"/>
</dbReference>
<dbReference type="CDD" id="cd07185">
    <property type="entry name" value="OmpA_C-like"/>
    <property type="match status" value="1"/>
</dbReference>
<dbReference type="PANTHER" id="PTHR30329:SF21">
    <property type="entry name" value="LIPOPROTEIN YIAD-RELATED"/>
    <property type="match status" value="1"/>
</dbReference>
<evidence type="ECO:0000256" key="1">
    <source>
        <dbReference type="ARBA" id="ARBA00004442"/>
    </source>
</evidence>
<keyword evidence="9" id="KW-1185">Reference proteome</keyword>
<dbReference type="PRINTS" id="PR01021">
    <property type="entry name" value="OMPADOMAIN"/>
</dbReference>
<dbReference type="Proteomes" id="UP000590442">
    <property type="component" value="Unassembled WGS sequence"/>
</dbReference>
<accession>A0A846R762</accession>
<organism evidence="8 9">
    <name type="scientific">Saonia flava</name>
    <dbReference type="NCBI Taxonomy" id="523696"/>
    <lineage>
        <taxon>Bacteria</taxon>
        <taxon>Pseudomonadati</taxon>
        <taxon>Bacteroidota</taxon>
        <taxon>Flavobacteriia</taxon>
        <taxon>Flavobacteriales</taxon>
        <taxon>Flavobacteriaceae</taxon>
        <taxon>Saonia</taxon>
    </lineage>
</organism>
<feature type="chain" id="PRO_5032458265" evidence="6">
    <location>
        <begin position="25"/>
        <end position="361"/>
    </location>
</feature>
<dbReference type="Gene3D" id="3.30.1330.60">
    <property type="entry name" value="OmpA-like domain"/>
    <property type="match status" value="1"/>
</dbReference>
<dbReference type="InterPro" id="IPR006665">
    <property type="entry name" value="OmpA-like"/>
</dbReference>
<evidence type="ECO:0000313" key="9">
    <source>
        <dbReference type="Proteomes" id="UP000590442"/>
    </source>
</evidence>
<name>A0A846R762_9FLAO</name>
<dbReference type="Pfam" id="PF00691">
    <property type="entry name" value="OmpA"/>
    <property type="match status" value="1"/>
</dbReference>
<evidence type="ECO:0000259" key="7">
    <source>
        <dbReference type="PROSITE" id="PS51123"/>
    </source>
</evidence>
<comment type="caution">
    <text evidence="8">The sequence shown here is derived from an EMBL/GenBank/DDBJ whole genome shotgun (WGS) entry which is preliminary data.</text>
</comment>
<proteinExistence type="predicted"/>
<keyword evidence="6" id="KW-0732">Signal</keyword>
<keyword evidence="2 4" id="KW-0472">Membrane</keyword>
<dbReference type="InterPro" id="IPR050330">
    <property type="entry name" value="Bact_OuterMem_StrucFunc"/>
</dbReference>
<evidence type="ECO:0000256" key="5">
    <source>
        <dbReference type="SAM" id="MobiDB-lite"/>
    </source>
</evidence>
<evidence type="ECO:0000256" key="2">
    <source>
        <dbReference type="ARBA" id="ARBA00023136"/>
    </source>
</evidence>
<protein>
    <submittedName>
        <fullName evidence="8">Outer membrane protein OmpA-like peptidoglycan-associated protein</fullName>
    </submittedName>
</protein>
<keyword evidence="3" id="KW-0998">Cell outer membrane</keyword>
<feature type="signal peptide" evidence="6">
    <location>
        <begin position="1"/>
        <end position="24"/>
    </location>
</feature>
<evidence type="ECO:0000256" key="3">
    <source>
        <dbReference type="ARBA" id="ARBA00023237"/>
    </source>
</evidence>
<feature type="domain" description="OmpA-like" evidence="7">
    <location>
        <begin position="245"/>
        <end position="361"/>
    </location>
</feature>
<dbReference type="InterPro" id="IPR006664">
    <property type="entry name" value="OMP_bac"/>
</dbReference>
<dbReference type="PANTHER" id="PTHR30329">
    <property type="entry name" value="STATOR ELEMENT OF FLAGELLAR MOTOR COMPLEX"/>
    <property type="match status" value="1"/>
</dbReference>
<dbReference type="Gene3D" id="2.60.120.260">
    <property type="entry name" value="Galactose-binding domain-like"/>
    <property type="match status" value="1"/>
</dbReference>
<sequence length="361" mass="41358">MLSTIRKGFFLLVLNLFQYVPAMAQNLVKNPSFEEYIICPKTMGNFEDDVKDWSAPTAGTTDYFNTCSTIMGAPKNFNGSQVADFGQGYVGFYMHAPDDYREYIQAQLKTTLIKGEKYTVSFYVSWADESDMAIRDFGVLFSEKQVYLPTKKPLSGRQRYKIRDNAYHMIDIENVKFYDNKDTWVLVSIEIVAKGKENFLILGNFKSNAATRRFKTGKKVKKGAYYYVDLVSVVPENPNKVTATIELDKTNIFEKVLFDFDEYSLKETAKISLKRLFKEIGGDEALYITIHGHTDNQGSNKHNKRLSNNRAQAVGNYLIELGLSKERVNWKGHGGEQPVTENDTEEGRQQNRRAEFVIMKK</sequence>
<dbReference type="EMBL" id="JAATJJ010000002">
    <property type="protein sequence ID" value="NJB72609.1"/>
    <property type="molecule type" value="Genomic_DNA"/>
</dbReference>
<evidence type="ECO:0000256" key="4">
    <source>
        <dbReference type="PROSITE-ProRule" id="PRU00473"/>
    </source>
</evidence>
<gene>
    <name evidence="8" type="ORF">GGR42_003100</name>
</gene>
<dbReference type="PROSITE" id="PS51123">
    <property type="entry name" value="OMPA_2"/>
    <property type="match status" value="1"/>
</dbReference>
<dbReference type="SUPFAM" id="SSF103088">
    <property type="entry name" value="OmpA-like"/>
    <property type="match status" value="1"/>
</dbReference>
<dbReference type="AlphaFoldDB" id="A0A846R762"/>
<dbReference type="RefSeq" id="WP_167965803.1">
    <property type="nucleotide sequence ID" value="NZ_JAATJJ010000002.1"/>
</dbReference>
<comment type="subcellular location">
    <subcellularLocation>
        <location evidence="1">Cell outer membrane</location>
    </subcellularLocation>
</comment>
<evidence type="ECO:0000256" key="6">
    <source>
        <dbReference type="SAM" id="SignalP"/>
    </source>
</evidence>
<dbReference type="InterPro" id="IPR036737">
    <property type="entry name" value="OmpA-like_sf"/>
</dbReference>